<name>A0AAJ6QW11_9ACAR</name>
<dbReference type="Gene3D" id="3.60.20.10">
    <property type="entry name" value="Glutamine Phosphoribosylpyrophosphate, subunit 1, domain 1"/>
    <property type="match status" value="1"/>
</dbReference>
<dbReference type="KEGG" id="goe:100905246"/>
<comment type="function">
    <text evidence="8">Component of the proteasome, a multicatalytic proteinase complex which is characterized by its ability to cleave peptides with Arg, Phe, Tyr, Leu, and Glu adjacent to the leaving group at neutral or slightly basic pH. The proteasome has an ATP-dependent proteolytic activity.</text>
</comment>
<evidence type="ECO:0000256" key="3">
    <source>
        <dbReference type="ARBA" id="ARBA00022942"/>
    </source>
</evidence>
<evidence type="ECO:0000256" key="7">
    <source>
        <dbReference type="ARBA" id="ARBA00049625"/>
    </source>
</evidence>
<dbReference type="AlphaFoldDB" id="A0AAJ6QW11"/>
<reference evidence="10" key="1">
    <citation type="submission" date="2025-08" db="UniProtKB">
        <authorList>
            <consortium name="RefSeq"/>
        </authorList>
    </citation>
    <scope>IDENTIFICATION</scope>
</reference>
<dbReference type="FunFam" id="3.60.20.10:FF:000008">
    <property type="entry name" value="Proteasome subunit beta type-4"/>
    <property type="match status" value="1"/>
</dbReference>
<comment type="subunit">
    <text evidence="8">Component of the proteasome complex.</text>
</comment>
<evidence type="ECO:0000313" key="9">
    <source>
        <dbReference type="Proteomes" id="UP000694867"/>
    </source>
</evidence>
<keyword evidence="3 8" id="KW-0647">Proteasome</keyword>
<comment type="subunit">
    <text evidence="6">The 26S proteasome consists of a 20S proteasome core and two 19S regulatory subunits. The 20S proteasome core is composed of 28 subunits that are arranged in four stacked rings, resulting in a barrel-shaped structure. The two end rings are each formed by seven alpha subunits, and the two central rings are each formed by seven beta subunits. The catalytic chamber with the active sites is on the inside of the barrel.</text>
</comment>
<evidence type="ECO:0000313" key="10">
    <source>
        <dbReference type="RefSeq" id="XP_003745825.1"/>
    </source>
</evidence>
<evidence type="ECO:0000256" key="1">
    <source>
        <dbReference type="ARBA" id="ARBA00011656"/>
    </source>
</evidence>
<dbReference type="PANTHER" id="PTHR32194">
    <property type="entry name" value="METALLOPROTEASE TLDD"/>
    <property type="match status" value="1"/>
</dbReference>
<dbReference type="PROSITE" id="PS51476">
    <property type="entry name" value="PROTEASOME_BETA_2"/>
    <property type="match status" value="1"/>
</dbReference>
<accession>A0AAJ6QW11</accession>
<dbReference type="GO" id="GO:0005737">
    <property type="term" value="C:cytoplasm"/>
    <property type="evidence" value="ECO:0007669"/>
    <property type="project" value="UniProtKB-SubCell"/>
</dbReference>
<comment type="similarity">
    <text evidence="8">Belongs to the peptidase T1B family.</text>
</comment>
<dbReference type="RefSeq" id="XP_003745825.1">
    <property type="nucleotide sequence ID" value="XM_003745777.2"/>
</dbReference>
<keyword evidence="4 8" id="KW-0539">Nucleus</keyword>
<comment type="function">
    <text evidence="5">Non-catalytic component of the proteasome, a multicatalytic proteinase complex which is characterized by its ability to cleave peptides with Arg, Phe, Tyr, Leu, and Glu adjacent to the leaving group at neutral or slightly basic pH. The proteasome has an ATP-dependent proteolytic activity.</text>
</comment>
<comment type="function">
    <text evidence="7">Non-catalytic component of the 20S core proteasome complex involved in the proteolytic degradation of most intracellular proteins. This complex plays numerous essential roles within the cell by associating with different regulatory particles. Associated with two 19S regulatory particles, forms the 26S proteasome and thus participates in the ATP-dependent degradation of ubiquitinated proteins. The 26S proteasome plays a key role in the maintenance of protein homeostasis by removing misfolded or damaged proteins that could impair cellular functions, and by removing proteins whose functions are no longer required. Associated with the PA200 or PA28, the 20S proteasome mediates ubiquitin-independent protein degradation. This type of proteolysis is required in several pathways including spermatogenesis (20S-PA200 complex) or generation of a subset of MHC class I-presented antigenic peptides (20S-PA28 complex).</text>
</comment>
<dbReference type="GeneID" id="100905246"/>
<dbReference type="Proteomes" id="UP000694867">
    <property type="component" value="Unplaced"/>
</dbReference>
<dbReference type="GO" id="GO:0005839">
    <property type="term" value="C:proteasome core complex"/>
    <property type="evidence" value="ECO:0007669"/>
    <property type="project" value="InterPro"/>
</dbReference>
<dbReference type="GO" id="GO:0010498">
    <property type="term" value="P:proteasomal protein catabolic process"/>
    <property type="evidence" value="ECO:0007669"/>
    <property type="project" value="InterPro"/>
</dbReference>
<dbReference type="InterPro" id="IPR023333">
    <property type="entry name" value="Proteasome_suB-type"/>
</dbReference>
<dbReference type="PROSITE" id="PS00854">
    <property type="entry name" value="PROTEASOME_BETA_1"/>
    <property type="match status" value="1"/>
</dbReference>
<keyword evidence="2 8" id="KW-0963">Cytoplasm</keyword>
<keyword evidence="9" id="KW-1185">Reference proteome</keyword>
<dbReference type="InterPro" id="IPR035206">
    <property type="entry name" value="Proteasome_beta2"/>
</dbReference>
<evidence type="ECO:0000256" key="8">
    <source>
        <dbReference type="RuleBase" id="RU004203"/>
    </source>
</evidence>
<evidence type="ECO:0000256" key="6">
    <source>
        <dbReference type="ARBA" id="ARBA00026071"/>
    </source>
</evidence>
<dbReference type="PANTHER" id="PTHR32194:SF2">
    <property type="entry name" value="PROTEASOME SUBUNIT BETA TYPE-1"/>
    <property type="match status" value="1"/>
</dbReference>
<dbReference type="SUPFAM" id="SSF56235">
    <property type="entry name" value="N-terminal nucleophile aminohydrolases (Ntn hydrolases)"/>
    <property type="match status" value="1"/>
</dbReference>
<evidence type="ECO:0000256" key="2">
    <source>
        <dbReference type="ARBA" id="ARBA00022490"/>
    </source>
</evidence>
<dbReference type="Pfam" id="PF00227">
    <property type="entry name" value="Proteasome"/>
    <property type="match status" value="1"/>
</dbReference>
<dbReference type="InterPro" id="IPR001353">
    <property type="entry name" value="Proteasome_sua/b"/>
</dbReference>
<sequence length="199" mass="22014">MESLIGIKCRDFVLLAADASVARSIMVLKQDEQKIFKLSDSLAMAVAGESGDTVQFADYIAKNIQLFKMRNGYGLSPKAAANFTRKNLADSLRTRNAYRCDLLLGGFDSHSKEPELYWVDYLGSLAKVPFAAHGYGGIFSMGVIDAAYRADMTVEEAHSLIRACVKEIRKRFLGNMPVFKCVVIDTNGIRDLSDVKVDE</sequence>
<gene>
    <name evidence="10" type="primary">LOC100905246</name>
</gene>
<evidence type="ECO:0000256" key="5">
    <source>
        <dbReference type="ARBA" id="ARBA00024953"/>
    </source>
</evidence>
<evidence type="ECO:0000256" key="4">
    <source>
        <dbReference type="ARBA" id="ARBA00023242"/>
    </source>
</evidence>
<comment type="subcellular location">
    <subcellularLocation>
        <location evidence="8">Cytoplasm</location>
    </subcellularLocation>
    <subcellularLocation>
        <location evidence="8">Nucleus</location>
    </subcellularLocation>
</comment>
<dbReference type="InterPro" id="IPR029055">
    <property type="entry name" value="Ntn_hydrolases_N"/>
</dbReference>
<dbReference type="CDD" id="cd03758">
    <property type="entry name" value="proteasome_beta_type_2"/>
    <property type="match status" value="1"/>
</dbReference>
<protein>
    <recommendedName>
        <fullName evidence="8">Proteasome subunit beta</fullName>
    </recommendedName>
</protein>
<dbReference type="GO" id="GO:0005634">
    <property type="term" value="C:nucleus"/>
    <property type="evidence" value="ECO:0007669"/>
    <property type="project" value="UniProtKB-SubCell"/>
</dbReference>
<comment type="subunit">
    <text evidence="1">The 26S proteasome consists of a 20S proteasome core and two 19S regulatory subunits. The 20S proteasome core is a barrel-shaped complex made of 28 subunits that are arranged in four stacked rings. The two outer rings are each formed by seven alpha subunits, and the two inner rings are formed by seven beta subunits. The proteolytic activity is exerted by three beta-subunits PSMB5, PSMB6 and PSMB7.</text>
</comment>
<dbReference type="InterPro" id="IPR016050">
    <property type="entry name" value="Proteasome_bsu_CS"/>
</dbReference>
<proteinExistence type="inferred from homology"/>
<organism evidence="9 10">
    <name type="scientific">Galendromus occidentalis</name>
    <name type="common">western predatory mite</name>
    <dbReference type="NCBI Taxonomy" id="34638"/>
    <lineage>
        <taxon>Eukaryota</taxon>
        <taxon>Metazoa</taxon>
        <taxon>Ecdysozoa</taxon>
        <taxon>Arthropoda</taxon>
        <taxon>Chelicerata</taxon>
        <taxon>Arachnida</taxon>
        <taxon>Acari</taxon>
        <taxon>Parasitiformes</taxon>
        <taxon>Mesostigmata</taxon>
        <taxon>Gamasina</taxon>
        <taxon>Phytoseioidea</taxon>
        <taxon>Phytoseiidae</taxon>
        <taxon>Typhlodrominae</taxon>
        <taxon>Galendromus</taxon>
    </lineage>
</organism>